<dbReference type="EMBL" id="JAYGHX010000004">
    <property type="protein sequence ID" value="MEA5391162.1"/>
    <property type="molecule type" value="Genomic_DNA"/>
</dbReference>
<name>A0ABU5RTP8_9CYAN</name>
<evidence type="ECO:0000256" key="1">
    <source>
        <dbReference type="ARBA" id="ARBA00009846"/>
    </source>
</evidence>
<sequence>MPPRFQQTRFQQRITQSGNLLEAWAQNPWRRLSLLLIVLLGGFVIGGSVGSITGALSLFDPLGALVCVLAIELAARLRGRLLAQPLKLRLQVLDMARMGLLYGLLLDGFKLL</sequence>
<comment type="caution">
    <text evidence="3">The sequence shown here is derived from an EMBL/GenBank/DDBJ whole genome shotgun (WGS) entry which is preliminary data.</text>
</comment>
<reference evidence="3 4" key="1">
    <citation type="submission" date="2023-12" db="EMBL/GenBank/DDBJ databases">
        <title>Baltic Sea Cyanobacteria.</title>
        <authorList>
            <person name="Delbaje E."/>
            <person name="Fewer D.P."/>
            <person name="Shishido T.K."/>
        </authorList>
    </citation>
    <scope>NUCLEOTIDE SEQUENCE [LARGE SCALE GENOMIC DNA]</scope>
    <source>
        <strain evidence="3 4">UHCC 0139</strain>
    </source>
</reference>
<keyword evidence="2" id="KW-1133">Transmembrane helix</keyword>
<keyword evidence="2" id="KW-0472">Membrane</keyword>
<organism evidence="3 4">
    <name type="scientific">Cyanobium gracile UHCC 0139</name>
    <dbReference type="NCBI Taxonomy" id="3110308"/>
    <lineage>
        <taxon>Bacteria</taxon>
        <taxon>Bacillati</taxon>
        <taxon>Cyanobacteriota</taxon>
        <taxon>Cyanophyceae</taxon>
        <taxon>Synechococcales</taxon>
        <taxon>Prochlorococcaceae</taxon>
        <taxon>Cyanobium</taxon>
    </lineage>
</organism>
<gene>
    <name evidence="3" type="ORF">VB738_07790</name>
</gene>
<dbReference type="RefSeq" id="WP_323305211.1">
    <property type="nucleotide sequence ID" value="NZ_JAYGHX010000004.1"/>
</dbReference>
<evidence type="ECO:0000313" key="4">
    <source>
        <dbReference type="Proteomes" id="UP001304461"/>
    </source>
</evidence>
<proteinExistence type="inferred from homology"/>
<dbReference type="InterPro" id="IPR007572">
    <property type="entry name" value="Uncharacterised_Ycf20"/>
</dbReference>
<dbReference type="Proteomes" id="UP001304461">
    <property type="component" value="Unassembled WGS sequence"/>
</dbReference>
<keyword evidence="2" id="KW-0812">Transmembrane</keyword>
<keyword evidence="4" id="KW-1185">Reference proteome</keyword>
<protein>
    <submittedName>
        <fullName evidence="3">DUF565 domain-containing protein</fullName>
    </submittedName>
</protein>
<feature type="transmembrane region" description="Helical" evidence="2">
    <location>
        <begin position="34"/>
        <end position="56"/>
    </location>
</feature>
<evidence type="ECO:0000256" key="2">
    <source>
        <dbReference type="SAM" id="Phobius"/>
    </source>
</evidence>
<comment type="similarity">
    <text evidence="1">Belongs to the ycf20 family.</text>
</comment>
<accession>A0ABU5RTP8</accession>
<dbReference type="Pfam" id="PF04483">
    <property type="entry name" value="DUF565"/>
    <property type="match status" value="1"/>
</dbReference>
<evidence type="ECO:0000313" key="3">
    <source>
        <dbReference type="EMBL" id="MEA5391162.1"/>
    </source>
</evidence>